<dbReference type="HOGENOM" id="CLU_3245165_0_0_2"/>
<evidence type="ECO:0000313" key="1">
    <source>
        <dbReference type="EMBL" id="AGI85086.1"/>
    </source>
</evidence>
<protein>
    <submittedName>
        <fullName evidence="1">Uncharacterized protein</fullName>
    </submittedName>
</protein>
<keyword evidence="2" id="KW-1185">Reference proteome</keyword>
<proteinExistence type="predicted"/>
<dbReference type="Proteomes" id="UP000012672">
    <property type="component" value="Chromosome"/>
</dbReference>
<sequence length="42" mass="4690">MPPAFDMRSDMNVLEPLVHGLHMESEAAELTCTCLPLRHIPS</sequence>
<reference evidence="1 2" key="1">
    <citation type="journal article" date="2012" name="J. Bacteriol.">
        <title>Genome sequence of 'Candidatus Methanomethylophilus alvus' Mx1201, a methanogenic archaeon from the human gut belonging to a seventh order of methanogens.</title>
        <authorList>
            <person name="Borrel G."/>
            <person name="Harris H.M."/>
            <person name="Tottey W."/>
            <person name="Mihajlovski A."/>
            <person name="Parisot N."/>
            <person name="Peyretaillade E."/>
            <person name="Peyret P."/>
            <person name="Gribaldo S."/>
            <person name="O'Toole P.W."/>
            <person name="Brugere J.F."/>
        </authorList>
    </citation>
    <scope>NUCLEOTIDE SEQUENCE [LARGE SCALE GENOMIC DNA]</scope>
    <source>
        <strain evidence="1 2">Mx1201</strain>
    </source>
</reference>
<gene>
    <name evidence="1" type="ORF">MMALV_03390</name>
</gene>
<evidence type="ECO:0000313" key="2">
    <source>
        <dbReference type="Proteomes" id="UP000012672"/>
    </source>
</evidence>
<name>M9S9P6_METAX</name>
<dbReference type="InParanoid" id="M9S9P6"/>
<accession>M9S9P6</accession>
<dbReference type="KEGG" id="max:MMALV_03390"/>
<dbReference type="EMBL" id="CP004049">
    <property type="protein sequence ID" value="AGI85086.1"/>
    <property type="molecule type" value="Genomic_DNA"/>
</dbReference>
<organism evidence="1 2">
    <name type="scientific">Methanomethylophilus alvi (strain Mx1201)</name>
    <dbReference type="NCBI Taxonomy" id="1236689"/>
    <lineage>
        <taxon>Archaea</taxon>
        <taxon>Methanobacteriati</taxon>
        <taxon>Thermoplasmatota</taxon>
        <taxon>Thermoplasmata</taxon>
        <taxon>Methanomassiliicoccales</taxon>
        <taxon>Methanomethylophilaceae</taxon>
        <taxon>Methanomethylophilus</taxon>
    </lineage>
</organism>
<dbReference type="AlphaFoldDB" id="M9S9P6"/>